<dbReference type="PROSITE" id="PS00488">
    <property type="entry name" value="PAL_HISTIDASE"/>
    <property type="match status" value="1"/>
</dbReference>
<evidence type="ECO:0000313" key="4">
    <source>
        <dbReference type="Proteomes" id="UP000081671"/>
    </source>
</evidence>
<protein>
    <submittedName>
        <fullName evidence="5">Histidine ammonia-lyase</fullName>
    </submittedName>
</protein>
<dbReference type="CDD" id="cd00332">
    <property type="entry name" value="PAL-HAL"/>
    <property type="match status" value="1"/>
</dbReference>
<proteinExistence type="inferred from homology"/>
<keyword evidence="4" id="KW-1185">Reference proteome</keyword>
<dbReference type="FunFam" id="1.10.275.10:FF:000007">
    <property type="entry name" value="Histidine ammonia-lyase"/>
    <property type="match status" value="1"/>
</dbReference>
<dbReference type="FunFam" id="3.10.20.90:FF:000111">
    <property type="entry name" value="Histidine ammonia-lyase"/>
    <property type="match status" value="1"/>
</dbReference>
<dbReference type="InterPro" id="IPR022313">
    <property type="entry name" value="Phe/His_NH3-lyase_AS"/>
</dbReference>
<dbReference type="SUPFAM" id="SSF48557">
    <property type="entry name" value="L-aspartase-like"/>
    <property type="match status" value="1"/>
</dbReference>
<dbReference type="RefSeq" id="XP_012874400.1">
    <property type="nucleotide sequence ID" value="XM_013018946.1"/>
</dbReference>
<dbReference type="KEGG" id="dord:105987638"/>
<dbReference type="InterPro" id="IPR021922">
    <property type="entry name" value="Par3/HAL_N"/>
</dbReference>
<name>A0A1S3FDQ7_DIPOR</name>
<evidence type="ECO:0000256" key="1">
    <source>
        <dbReference type="ARBA" id="ARBA00007238"/>
    </source>
</evidence>
<dbReference type="FunCoup" id="A0A1S3FDQ7">
    <property type="interactions" value="33"/>
</dbReference>
<accession>A0A1S3FDQ7</accession>
<feature type="domain" description="Par3/HAL N-terminal" evidence="3">
    <location>
        <begin position="13"/>
        <end position="80"/>
    </location>
</feature>
<dbReference type="OrthoDB" id="10051290at2759"/>
<sequence length="630" mass="69317">MPRYTVHVRGEWLAVPCQDARLTVGWLGREAVRRYMKNKPDNGGFASVDAVRFLVRRCKGLGLLDNEDLLEVALEDNEFVEVVIEGDAMSPDFIPSQPEGVYLYSKYKEPEKFIALDGDSLTTTDLVNLGKGHYKIKLTSIAEKKVQQSREVINSIIKEQTVVYGITTGFGKFARTVIPVNKLQELQVNLVRSHSSGVGKPLSPERCRMLLALRINVLAKGYSGISLETLKQVIDVFNASCLSYVPEKGTVGASGDLAPLAHLALGLIGEGKMWSPKSGWADAKYVLEAHGLKPVVLKPKEGLALINGTQMITSLGCEAVERASAIARQADIVAALTLEVLKGTTKAFDTDIHAVRPQRGQIEVAFRFRSLLDSDHHPSEIAESHRFCDRVQDAYTLRCCPQMVFASRGETISGGNFHGEYPAKALDYLAIGVHELAAISERRIERLCNPSLSELPAFLVAEGGLNSGFMIAHCTAAALVSESKALCHPSSVDSLSTSAATEDHVSMGGWAARKALRVVEHAEQVLAIELLAACQGIEFLRPLKTTTPLEKVYDLVRSVVRPWIKDRFMAPDIEAAHRLLLEQKVWEVAAPYIEKYRMEHIPESRPVSPTAFSLESLRKKSIKIPESEDL</sequence>
<comment type="similarity">
    <text evidence="1">Belongs to the PAL/histidase family.</text>
</comment>
<dbReference type="CTD" id="3034"/>
<evidence type="ECO:0000259" key="3">
    <source>
        <dbReference type="Pfam" id="PF12053"/>
    </source>
</evidence>
<dbReference type="InterPro" id="IPR001106">
    <property type="entry name" value="Aromatic_Lyase"/>
</dbReference>
<dbReference type="GO" id="GO:0004397">
    <property type="term" value="F:histidine ammonia-lyase activity"/>
    <property type="evidence" value="ECO:0007669"/>
    <property type="project" value="Ensembl"/>
</dbReference>
<dbReference type="Gene3D" id="3.10.20.90">
    <property type="entry name" value="Phosphatidylinositol 3-kinase Catalytic Subunit, Chain A, domain 1"/>
    <property type="match status" value="1"/>
</dbReference>
<dbReference type="GO" id="GO:0006548">
    <property type="term" value="P:L-histidine catabolic process"/>
    <property type="evidence" value="ECO:0007669"/>
    <property type="project" value="Ensembl"/>
</dbReference>
<dbReference type="PANTHER" id="PTHR10362">
    <property type="entry name" value="HISTIDINE AMMONIA-LYASE"/>
    <property type="match status" value="1"/>
</dbReference>
<reference evidence="5" key="1">
    <citation type="submission" date="2025-08" db="UniProtKB">
        <authorList>
            <consortium name="RefSeq"/>
        </authorList>
    </citation>
    <scope>IDENTIFICATION</scope>
    <source>
        <tissue evidence="5">Kidney</tissue>
    </source>
</reference>
<dbReference type="STRING" id="10020.ENSDORP00000001616"/>
<dbReference type="GeneID" id="105987638"/>
<dbReference type="OMA" id="YSLRCMP"/>
<gene>
    <name evidence="5" type="primary">Hal</name>
</gene>
<dbReference type="InterPro" id="IPR008948">
    <property type="entry name" value="L-Aspartase-like"/>
</dbReference>
<dbReference type="InParanoid" id="A0A1S3FDQ7"/>
<evidence type="ECO:0000313" key="5">
    <source>
        <dbReference type="RefSeq" id="XP_012874400.1"/>
    </source>
</evidence>
<keyword evidence="2" id="KW-0369">Histidine metabolism</keyword>
<evidence type="ECO:0000256" key="2">
    <source>
        <dbReference type="ARBA" id="ARBA00022808"/>
    </source>
</evidence>
<dbReference type="InterPro" id="IPR024083">
    <property type="entry name" value="Fumarase/histidase_N"/>
</dbReference>
<dbReference type="Gene3D" id="1.20.200.10">
    <property type="entry name" value="Fumarase/aspartase (Central domain)"/>
    <property type="match status" value="2"/>
</dbReference>
<organism evidence="4 5">
    <name type="scientific">Dipodomys ordii</name>
    <name type="common">Ord's kangaroo rat</name>
    <dbReference type="NCBI Taxonomy" id="10020"/>
    <lineage>
        <taxon>Eukaryota</taxon>
        <taxon>Metazoa</taxon>
        <taxon>Chordata</taxon>
        <taxon>Craniata</taxon>
        <taxon>Vertebrata</taxon>
        <taxon>Euteleostomi</taxon>
        <taxon>Mammalia</taxon>
        <taxon>Eutheria</taxon>
        <taxon>Euarchontoglires</taxon>
        <taxon>Glires</taxon>
        <taxon>Rodentia</taxon>
        <taxon>Castorimorpha</taxon>
        <taxon>Heteromyidae</taxon>
        <taxon>Dipodomyinae</taxon>
        <taxon>Dipodomys</taxon>
    </lineage>
</organism>
<dbReference type="Proteomes" id="UP000081671">
    <property type="component" value="Unplaced"/>
</dbReference>
<dbReference type="Gene3D" id="1.10.275.10">
    <property type="entry name" value="Fumarase/aspartase (N-terminal domain)"/>
    <property type="match status" value="1"/>
</dbReference>
<dbReference type="Pfam" id="PF12053">
    <property type="entry name" value="Par3_HAL_N_term"/>
    <property type="match status" value="1"/>
</dbReference>
<dbReference type="AlphaFoldDB" id="A0A1S3FDQ7"/>
<dbReference type="Pfam" id="PF00221">
    <property type="entry name" value="Lyase_aromatic"/>
    <property type="match status" value="2"/>
</dbReference>